<organism evidence="2 4">
    <name type="scientific">Venturia inaequalis</name>
    <name type="common">Apple scab fungus</name>
    <dbReference type="NCBI Taxonomy" id="5025"/>
    <lineage>
        <taxon>Eukaryota</taxon>
        <taxon>Fungi</taxon>
        <taxon>Dikarya</taxon>
        <taxon>Ascomycota</taxon>
        <taxon>Pezizomycotina</taxon>
        <taxon>Dothideomycetes</taxon>
        <taxon>Pleosporomycetidae</taxon>
        <taxon>Venturiales</taxon>
        <taxon>Venturiaceae</taxon>
        <taxon>Venturia</taxon>
    </lineage>
</organism>
<evidence type="ECO:0000313" key="2">
    <source>
        <dbReference type="EMBL" id="KAE9970045.1"/>
    </source>
</evidence>
<accession>A0A8H3YQR9</accession>
<name>A0A8H3YQR9_VENIN</name>
<evidence type="ECO:0000313" key="5">
    <source>
        <dbReference type="Proteomes" id="UP000490939"/>
    </source>
</evidence>
<proteinExistence type="predicted"/>
<keyword evidence="5" id="KW-1185">Reference proteome</keyword>
<feature type="region of interest" description="Disordered" evidence="1">
    <location>
        <begin position="1"/>
        <end position="63"/>
    </location>
</feature>
<evidence type="ECO:0000313" key="3">
    <source>
        <dbReference type="EMBL" id="KAE9991679.1"/>
    </source>
</evidence>
<dbReference type="AlphaFoldDB" id="A0A8H3YQR9"/>
<gene>
    <name evidence="3" type="ORF">EG327_011222</name>
    <name evidence="2" type="ORF">EG328_006511</name>
</gene>
<dbReference type="Proteomes" id="UP000447873">
    <property type="component" value="Unassembled WGS sequence"/>
</dbReference>
<protein>
    <submittedName>
        <fullName evidence="2">Uncharacterized protein</fullName>
    </submittedName>
</protein>
<reference evidence="2 4" key="1">
    <citation type="submission" date="2018-12" db="EMBL/GenBank/DDBJ databases">
        <title>Venturia inaequalis Genome Resource.</title>
        <authorList>
            <person name="Lichtner F.J."/>
        </authorList>
    </citation>
    <scope>NUCLEOTIDE SEQUENCE [LARGE SCALE GENOMIC DNA]</scope>
    <source>
        <strain evidence="2 4">120213</strain>
        <strain evidence="3 5">DMI_063113</strain>
    </source>
</reference>
<sequence length="124" mass="13884">MARINHHQSDERGCRLRQPHEPAPVTFTDPHSKSGGGVTNVATPRSPKPLFNRLSQRPRPVRRPDVALSAYTAASHSYDDEMEDLRNNCWRTKHPQPEIRVASKNEVPERLASGGMAFSFISNG</sequence>
<dbReference type="EMBL" id="WNWR01000086">
    <property type="protein sequence ID" value="KAE9991679.1"/>
    <property type="molecule type" value="Genomic_DNA"/>
</dbReference>
<evidence type="ECO:0000256" key="1">
    <source>
        <dbReference type="SAM" id="MobiDB-lite"/>
    </source>
</evidence>
<dbReference type="Proteomes" id="UP000490939">
    <property type="component" value="Unassembled WGS sequence"/>
</dbReference>
<dbReference type="EMBL" id="WNWS01000346">
    <property type="protein sequence ID" value="KAE9970045.1"/>
    <property type="molecule type" value="Genomic_DNA"/>
</dbReference>
<comment type="caution">
    <text evidence="2">The sequence shown here is derived from an EMBL/GenBank/DDBJ whole genome shotgun (WGS) entry which is preliminary data.</text>
</comment>
<feature type="compositionally biased region" description="Basic and acidic residues" evidence="1">
    <location>
        <begin position="7"/>
        <end position="20"/>
    </location>
</feature>
<evidence type="ECO:0000313" key="4">
    <source>
        <dbReference type="Proteomes" id="UP000447873"/>
    </source>
</evidence>